<dbReference type="SUPFAM" id="SSF51735">
    <property type="entry name" value="NAD(P)-binding Rossmann-fold domains"/>
    <property type="match status" value="1"/>
</dbReference>
<dbReference type="PRINTS" id="PR00081">
    <property type="entry name" value="GDHRDH"/>
</dbReference>
<evidence type="ECO:0000256" key="1">
    <source>
        <dbReference type="ARBA" id="ARBA00006484"/>
    </source>
</evidence>
<dbReference type="GO" id="GO:0005737">
    <property type="term" value="C:cytoplasm"/>
    <property type="evidence" value="ECO:0007669"/>
    <property type="project" value="TreeGrafter"/>
</dbReference>
<dbReference type="InterPro" id="IPR002347">
    <property type="entry name" value="SDR_fam"/>
</dbReference>
<evidence type="ECO:0000256" key="2">
    <source>
        <dbReference type="ARBA" id="ARBA00022857"/>
    </source>
</evidence>
<evidence type="ECO:0000256" key="3">
    <source>
        <dbReference type="ARBA" id="ARBA00023002"/>
    </source>
</evidence>
<evidence type="ECO:0000313" key="5">
    <source>
        <dbReference type="Proteomes" id="UP000188318"/>
    </source>
</evidence>
<dbReference type="PANTHER" id="PTHR43544">
    <property type="entry name" value="SHORT-CHAIN DEHYDROGENASE/REDUCTASE"/>
    <property type="match status" value="1"/>
</dbReference>
<gene>
    <name evidence="4" type="ORF">ASPCADRAFT_54179</name>
</gene>
<dbReference type="Pfam" id="PF00106">
    <property type="entry name" value="adh_short"/>
    <property type="match status" value="1"/>
</dbReference>
<organism evidence="4 5">
    <name type="scientific">Aspergillus carbonarius (strain ITEM 5010)</name>
    <dbReference type="NCBI Taxonomy" id="602072"/>
    <lineage>
        <taxon>Eukaryota</taxon>
        <taxon>Fungi</taxon>
        <taxon>Dikarya</taxon>
        <taxon>Ascomycota</taxon>
        <taxon>Pezizomycotina</taxon>
        <taxon>Eurotiomycetes</taxon>
        <taxon>Eurotiomycetidae</taxon>
        <taxon>Eurotiales</taxon>
        <taxon>Aspergillaceae</taxon>
        <taxon>Aspergillus</taxon>
        <taxon>Aspergillus subgen. Circumdati</taxon>
    </lineage>
</organism>
<keyword evidence="3" id="KW-0560">Oxidoreductase</keyword>
<dbReference type="InterPro" id="IPR051468">
    <property type="entry name" value="Fungal_SecMetab_SDRs"/>
</dbReference>
<dbReference type="OrthoDB" id="9876299at2759"/>
<comment type="similarity">
    <text evidence="1">Belongs to the short-chain dehydrogenases/reductases (SDR) family.</text>
</comment>
<dbReference type="CDD" id="cd05325">
    <property type="entry name" value="carb_red_sniffer_like_SDR_c"/>
    <property type="match status" value="1"/>
</dbReference>
<dbReference type="InterPro" id="IPR036291">
    <property type="entry name" value="NAD(P)-bd_dom_sf"/>
</dbReference>
<dbReference type="AlphaFoldDB" id="A0A1R3REJ6"/>
<evidence type="ECO:0000313" key="4">
    <source>
        <dbReference type="EMBL" id="OOF92901.1"/>
    </source>
</evidence>
<name>A0A1R3REJ6_ASPC5</name>
<dbReference type="Proteomes" id="UP000188318">
    <property type="component" value="Unassembled WGS sequence"/>
</dbReference>
<sequence>MATTNKTYLITGSSRGIGRALVATFLSRPNSTIIAAVRNPQSPQALTLSTLPVGPNSHLILVKLDSTIPTDASAAIATLQQAHRITHLDIVIANAGICDDLSPVHTVPMDTFREHIEVNGFGPLYLLQAVYPLLQKSEHPTFVGLGSPLGSIGGMAQRPYPCTAYGPSKAILHWLVRKVHFENERWVSFVVDPGFPATDMGNAGARRAGLEKAFQTVEESVGGIVQLVDGATRESVGGQLRVWDGSVFPW</sequence>
<dbReference type="VEuPathDB" id="FungiDB:ASPCADRAFT_54179"/>
<dbReference type="PANTHER" id="PTHR43544:SF7">
    <property type="entry name" value="NADB-LER2"/>
    <property type="match status" value="1"/>
</dbReference>
<keyword evidence="5" id="KW-1185">Reference proteome</keyword>
<reference evidence="5" key="1">
    <citation type="journal article" date="2017" name="Genome Biol.">
        <title>Comparative genomics reveals high biological diversity and specific adaptations in the industrially and medically important fungal genus Aspergillus.</title>
        <authorList>
            <person name="de Vries R.P."/>
            <person name="Riley R."/>
            <person name="Wiebenga A."/>
            <person name="Aguilar-Osorio G."/>
            <person name="Amillis S."/>
            <person name="Uchima C.A."/>
            <person name="Anderluh G."/>
            <person name="Asadollahi M."/>
            <person name="Askin M."/>
            <person name="Barry K."/>
            <person name="Battaglia E."/>
            <person name="Bayram O."/>
            <person name="Benocci T."/>
            <person name="Braus-Stromeyer S.A."/>
            <person name="Caldana C."/>
            <person name="Canovas D."/>
            <person name="Cerqueira G.C."/>
            <person name="Chen F."/>
            <person name="Chen W."/>
            <person name="Choi C."/>
            <person name="Clum A."/>
            <person name="Dos Santos R.A."/>
            <person name="Damasio A.R."/>
            <person name="Diallinas G."/>
            <person name="Emri T."/>
            <person name="Fekete E."/>
            <person name="Flipphi M."/>
            <person name="Freyberg S."/>
            <person name="Gallo A."/>
            <person name="Gournas C."/>
            <person name="Habgood R."/>
            <person name="Hainaut M."/>
            <person name="Harispe M.L."/>
            <person name="Henrissat B."/>
            <person name="Hilden K.S."/>
            <person name="Hope R."/>
            <person name="Hossain A."/>
            <person name="Karabika E."/>
            <person name="Karaffa L."/>
            <person name="Karanyi Z."/>
            <person name="Krasevec N."/>
            <person name="Kuo A."/>
            <person name="Kusch H."/>
            <person name="LaButti K."/>
            <person name="Lagendijk E.L."/>
            <person name="Lapidus A."/>
            <person name="Levasseur A."/>
            <person name="Lindquist E."/>
            <person name="Lipzen A."/>
            <person name="Logrieco A.F."/>
            <person name="MacCabe A."/>
            <person name="Maekelae M.R."/>
            <person name="Malavazi I."/>
            <person name="Melin P."/>
            <person name="Meyer V."/>
            <person name="Mielnichuk N."/>
            <person name="Miskei M."/>
            <person name="Molnar A.P."/>
            <person name="Mule G."/>
            <person name="Ngan C.Y."/>
            <person name="Orejas M."/>
            <person name="Orosz E."/>
            <person name="Ouedraogo J.P."/>
            <person name="Overkamp K.M."/>
            <person name="Park H.-S."/>
            <person name="Perrone G."/>
            <person name="Piumi F."/>
            <person name="Punt P.J."/>
            <person name="Ram A.F."/>
            <person name="Ramon A."/>
            <person name="Rauscher S."/>
            <person name="Record E."/>
            <person name="Riano-Pachon D.M."/>
            <person name="Robert V."/>
            <person name="Roehrig J."/>
            <person name="Ruller R."/>
            <person name="Salamov A."/>
            <person name="Salih N.S."/>
            <person name="Samson R.A."/>
            <person name="Sandor E."/>
            <person name="Sanguinetti M."/>
            <person name="Schuetze T."/>
            <person name="Sepcic K."/>
            <person name="Shelest E."/>
            <person name="Sherlock G."/>
            <person name="Sophianopoulou V."/>
            <person name="Squina F.M."/>
            <person name="Sun H."/>
            <person name="Susca A."/>
            <person name="Todd R.B."/>
            <person name="Tsang A."/>
            <person name="Unkles S.E."/>
            <person name="van de Wiele N."/>
            <person name="van Rossen-Uffink D."/>
            <person name="Oliveira J.V."/>
            <person name="Vesth T.C."/>
            <person name="Visser J."/>
            <person name="Yu J.-H."/>
            <person name="Zhou M."/>
            <person name="Andersen M.R."/>
            <person name="Archer D.B."/>
            <person name="Baker S.E."/>
            <person name="Benoit I."/>
            <person name="Brakhage A.A."/>
            <person name="Braus G.H."/>
            <person name="Fischer R."/>
            <person name="Frisvad J.C."/>
            <person name="Goldman G.H."/>
            <person name="Houbraken J."/>
            <person name="Oakley B."/>
            <person name="Pocsi I."/>
            <person name="Scazzocchio C."/>
            <person name="Seiboth B."/>
            <person name="vanKuyk P.A."/>
            <person name="Wortman J."/>
            <person name="Dyer P.S."/>
            <person name="Grigoriev I.V."/>
        </authorList>
    </citation>
    <scope>NUCLEOTIDE SEQUENCE [LARGE SCALE GENOMIC DNA]</scope>
    <source>
        <strain evidence="5">ITEM 5010</strain>
    </source>
</reference>
<dbReference type="OMA" id="RLFQATW"/>
<accession>A0A1R3REJ6</accession>
<evidence type="ECO:0008006" key="6">
    <source>
        <dbReference type="Google" id="ProtNLM"/>
    </source>
</evidence>
<dbReference type="Gene3D" id="3.40.50.720">
    <property type="entry name" value="NAD(P)-binding Rossmann-like Domain"/>
    <property type="match status" value="1"/>
</dbReference>
<proteinExistence type="inferred from homology"/>
<keyword evidence="2" id="KW-0521">NADP</keyword>
<dbReference type="EMBL" id="KV907506">
    <property type="protein sequence ID" value="OOF92901.1"/>
    <property type="molecule type" value="Genomic_DNA"/>
</dbReference>
<dbReference type="GO" id="GO:0016491">
    <property type="term" value="F:oxidoreductase activity"/>
    <property type="evidence" value="ECO:0007669"/>
    <property type="project" value="UniProtKB-KW"/>
</dbReference>
<protein>
    <recommendedName>
        <fullName evidence="6">NAD(P)-binding protein</fullName>
    </recommendedName>
</protein>